<evidence type="ECO:0000256" key="1">
    <source>
        <dbReference type="SAM" id="SignalP"/>
    </source>
</evidence>
<dbReference type="EMBL" id="JACHHZ010000005">
    <property type="protein sequence ID" value="MBB6095230.1"/>
    <property type="molecule type" value="Genomic_DNA"/>
</dbReference>
<organism evidence="2 3">
    <name type="scientific">Povalibacter uvarum</name>
    <dbReference type="NCBI Taxonomy" id="732238"/>
    <lineage>
        <taxon>Bacteria</taxon>
        <taxon>Pseudomonadati</taxon>
        <taxon>Pseudomonadota</taxon>
        <taxon>Gammaproteobacteria</taxon>
        <taxon>Steroidobacterales</taxon>
        <taxon>Steroidobacteraceae</taxon>
        <taxon>Povalibacter</taxon>
    </lineage>
</organism>
<comment type="caution">
    <text evidence="2">The sequence shown here is derived from an EMBL/GenBank/DDBJ whole genome shotgun (WGS) entry which is preliminary data.</text>
</comment>
<dbReference type="RefSeq" id="WP_184334626.1">
    <property type="nucleotide sequence ID" value="NZ_JACHHZ010000005.1"/>
</dbReference>
<dbReference type="AlphaFoldDB" id="A0A841HSN8"/>
<reference evidence="2 3" key="1">
    <citation type="submission" date="2020-08" db="EMBL/GenBank/DDBJ databases">
        <title>Genomic Encyclopedia of Type Strains, Phase IV (KMG-IV): sequencing the most valuable type-strain genomes for metagenomic binning, comparative biology and taxonomic classification.</title>
        <authorList>
            <person name="Goeker M."/>
        </authorList>
    </citation>
    <scope>NUCLEOTIDE SEQUENCE [LARGE SCALE GENOMIC DNA]</scope>
    <source>
        <strain evidence="2 3">DSM 26723</strain>
    </source>
</reference>
<feature type="signal peptide" evidence="1">
    <location>
        <begin position="1"/>
        <end position="26"/>
    </location>
</feature>
<dbReference type="Proteomes" id="UP000588068">
    <property type="component" value="Unassembled WGS sequence"/>
</dbReference>
<proteinExistence type="predicted"/>
<name>A0A841HSN8_9GAMM</name>
<protein>
    <recommendedName>
        <fullName evidence="4">Bacterial surface antigen (D15) domain-containing protein</fullName>
    </recommendedName>
</protein>
<accession>A0A841HSN8</accession>
<sequence length="385" mass="42272">MPFVAKWVRLSFVASLAALLGGTAHAETWRELFTDPQDGRFDGSRWLLDRKGFLPIPVIITEPAVGYGGGVALAFFHRKGPSGAPAGEKPDFTPPSVSMVMGAATENGTKIGGLGHLGIWRNNTMRYTGGVAAMDINLTFYGGEDFPRLNDGVGYNMKGWATFQQLVWKLGSSRIWLGGQLIYLDAETGLDEDNAPPVFDQLNGDVENLGAGLVMLYDSRDNIFTPSRGLQSEWYVRQHWGSFTQDFDYTEVDGKNRWFLDPTDRWVVGLRLDTNFTSGDVPFYALPSINQRGIAKGRYQGDAVLTTEAEARYDIDGRWFAVAFAGVGRAADSFGEMDDAESRWAGGVGTRYLISRALGLQVGIDVAKGPEEWAFYLQMGSGWGL</sequence>
<keyword evidence="3" id="KW-1185">Reference proteome</keyword>
<dbReference type="Gene3D" id="2.40.160.50">
    <property type="entry name" value="membrane protein fhac: a member of the omp85/tpsb transporter family"/>
    <property type="match status" value="1"/>
</dbReference>
<evidence type="ECO:0000313" key="2">
    <source>
        <dbReference type="EMBL" id="MBB6095230.1"/>
    </source>
</evidence>
<evidence type="ECO:0000313" key="3">
    <source>
        <dbReference type="Proteomes" id="UP000588068"/>
    </source>
</evidence>
<evidence type="ECO:0008006" key="4">
    <source>
        <dbReference type="Google" id="ProtNLM"/>
    </source>
</evidence>
<keyword evidence="1" id="KW-0732">Signal</keyword>
<feature type="chain" id="PRO_5032892177" description="Bacterial surface antigen (D15) domain-containing protein" evidence="1">
    <location>
        <begin position="27"/>
        <end position="385"/>
    </location>
</feature>
<gene>
    <name evidence="2" type="ORF">HNQ60_004120</name>
</gene>